<feature type="transmembrane region" description="Helical" evidence="1">
    <location>
        <begin position="166"/>
        <end position="186"/>
    </location>
</feature>
<proteinExistence type="predicted"/>
<protein>
    <submittedName>
        <fullName evidence="2">Uncharacterized protein</fullName>
    </submittedName>
</protein>
<dbReference type="RefSeq" id="WP_380124126.1">
    <property type="nucleotide sequence ID" value="NZ_JBHSIU010000060.1"/>
</dbReference>
<keyword evidence="1" id="KW-1133">Transmembrane helix</keyword>
<dbReference type="EMBL" id="JBHSIU010000060">
    <property type="protein sequence ID" value="MFC5004336.1"/>
    <property type="molecule type" value="Genomic_DNA"/>
</dbReference>
<keyword evidence="3" id="KW-1185">Reference proteome</keyword>
<organism evidence="2 3">
    <name type="scientific">Dactylosporangium cerinum</name>
    <dbReference type="NCBI Taxonomy" id="1434730"/>
    <lineage>
        <taxon>Bacteria</taxon>
        <taxon>Bacillati</taxon>
        <taxon>Actinomycetota</taxon>
        <taxon>Actinomycetes</taxon>
        <taxon>Micromonosporales</taxon>
        <taxon>Micromonosporaceae</taxon>
        <taxon>Dactylosporangium</taxon>
    </lineage>
</organism>
<gene>
    <name evidence="2" type="ORF">ACFPIJ_41735</name>
</gene>
<evidence type="ECO:0000313" key="2">
    <source>
        <dbReference type="EMBL" id="MFC5004336.1"/>
    </source>
</evidence>
<reference evidence="3" key="1">
    <citation type="journal article" date="2019" name="Int. J. Syst. Evol. Microbiol.">
        <title>The Global Catalogue of Microorganisms (GCM) 10K type strain sequencing project: providing services to taxonomists for standard genome sequencing and annotation.</title>
        <authorList>
            <consortium name="The Broad Institute Genomics Platform"/>
            <consortium name="The Broad Institute Genome Sequencing Center for Infectious Disease"/>
            <person name="Wu L."/>
            <person name="Ma J."/>
        </authorList>
    </citation>
    <scope>NUCLEOTIDE SEQUENCE [LARGE SCALE GENOMIC DNA]</scope>
    <source>
        <strain evidence="3">CGMCC 4.7152</strain>
    </source>
</reference>
<accession>A0ABV9WAU5</accession>
<comment type="caution">
    <text evidence="2">The sequence shown here is derived from an EMBL/GenBank/DDBJ whole genome shotgun (WGS) entry which is preliminary data.</text>
</comment>
<evidence type="ECO:0000256" key="1">
    <source>
        <dbReference type="SAM" id="Phobius"/>
    </source>
</evidence>
<dbReference type="Proteomes" id="UP001595912">
    <property type="component" value="Unassembled WGS sequence"/>
</dbReference>
<keyword evidence="1" id="KW-0812">Transmembrane</keyword>
<feature type="transmembrane region" description="Helical" evidence="1">
    <location>
        <begin position="228"/>
        <end position="249"/>
    </location>
</feature>
<name>A0ABV9WAU5_9ACTN</name>
<sequence length="309" mass="32034">MTSYERKRITATTGRLSGWTGRRQGTELVLSGACPACGDPTAANLTLVTTSLESIGPAPRTLTVSVPCCCSGAHTGRPDGVTDGCGREWGVTATIADDGSVTLEPVTDAHLLVAATAYRTELQGQLQAVRAAADKWTAGVVALIGLVGLVVPAVGRDAIRGLEPWAQWLAGLAFAAALGCAALAIARAYQAAHGWPVTRLVDDNERLREWYERYQGRAVLAVDRLRQAVRAAVATVAVLAVAVGVTIFGPDTPAASTPVQVTRPDGSVTCGVLLASTADGAVRIRRADSGDVDVLTGADLVRVKPVKTC</sequence>
<feature type="transmembrane region" description="Helical" evidence="1">
    <location>
        <begin position="136"/>
        <end position="154"/>
    </location>
</feature>
<evidence type="ECO:0000313" key="3">
    <source>
        <dbReference type="Proteomes" id="UP001595912"/>
    </source>
</evidence>
<keyword evidence="1" id="KW-0472">Membrane</keyword>